<dbReference type="PANTHER" id="PTHR43592:SF20">
    <property type="entry name" value="ALPHA_BETA-HYDROLASES SUPERFAMILY PROTEIN"/>
    <property type="match status" value="1"/>
</dbReference>
<reference evidence="2" key="3">
    <citation type="submission" date="2020-02" db="EMBL/GenBank/DDBJ databases">
        <authorList>
            <person name="Sarangi A.N."/>
            <person name="Ghosh S."/>
            <person name="Mukherjee M."/>
            <person name="Tripathy S."/>
        </authorList>
    </citation>
    <scope>NUCLEOTIDE SEQUENCE</scope>
    <source>
        <strain evidence="2">BDU141951</strain>
    </source>
</reference>
<proteinExistence type="predicted"/>
<organism evidence="2">
    <name type="scientific">Lyngbya confervoides BDU141951</name>
    <dbReference type="NCBI Taxonomy" id="1574623"/>
    <lineage>
        <taxon>Bacteria</taxon>
        <taxon>Bacillati</taxon>
        <taxon>Cyanobacteriota</taxon>
        <taxon>Cyanophyceae</taxon>
        <taxon>Oscillatoriophycideae</taxon>
        <taxon>Oscillatoriales</taxon>
        <taxon>Microcoleaceae</taxon>
        <taxon>Lyngbya</taxon>
    </lineage>
</organism>
<dbReference type="InterPro" id="IPR003675">
    <property type="entry name" value="Rce1/LyrA-like_dom"/>
</dbReference>
<dbReference type="Pfam" id="PF02517">
    <property type="entry name" value="Rce1-like"/>
    <property type="match status" value="1"/>
</dbReference>
<keyword evidence="2" id="KW-0645">Protease</keyword>
<accession>A0A0C1USR3</accession>
<dbReference type="PANTHER" id="PTHR43592">
    <property type="entry name" value="CAAX AMINO TERMINAL PROTEASE"/>
    <property type="match status" value="1"/>
</dbReference>
<keyword evidence="2" id="KW-0378">Hydrolase</keyword>
<evidence type="ECO:0000259" key="1">
    <source>
        <dbReference type="Pfam" id="PF02517"/>
    </source>
</evidence>
<keyword evidence="2" id="KW-0482">Metalloprotease</keyword>
<gene>
    <name evidence="2" type="ORF">QQ91_019235</name>
</gene>
<dbReference type="GO" id="GO:0008237">
    <property type="term" value="F:metallopeptidase activity"/>
    <property type="evidence" value="ECO:0007669"/>
    <property type="project" value="UniProtKB-KW"/>
</dbReference>
<dbReference type="GO" id="GO:0004175">
    <property type="term" value="F:endopeptidase activity"/>
    <property type="evidence" value="ECO:0007669"/>
    <property type="project" value="UniProtKB-ARBA"/>
</dbReference>
<name>A0A0C1USR3_9CYAN</name>
<evidence type="ECO:0000313" key="2">
    <source>
        <dbReference type="EMBL" id="NEV69237.1"/>
    </source>
</evidence>
<dbReference type="EMBL" id="JTHE02000003">
    <property type="protein sequence ID" value="NEV69237.1"/>
    <property type="molecule type" value="Genomic_DNA"/>
</dbReference>
<reference evidence="2" key="2">
    <citation type="journal article" date="2015" name="Genome Announc.">
        <title>Draft Genome Sequence of Filamentous Marine Cyanobacterium Lyngbya confervoides Strain BDU141951.</title>
        <authorList>
            <person name="Chandrababunaidu M.M."/>
            <person name="Sen D."/>
            <person name="Tripathy S."/>
        </authorList>
    </citation>
    <scope>NUCLEOTIDE SEQUENCE</scope>
    <source>
        <strain evidence="2">BDU141951</strain>
    </source>
</reference>
<dbReference type="AlphaFoldDB" id="A0A0C1USR3"/>
<reference evidence="2" key="1">
    <citation type="submission" date="2014-11" db="EMBL/GenBank/DDBJ databases">
        <authorList>
            <person name="Malar M.C."/>
            <person name="Sen D."/>
            <person name="Tripathy S."/>
        </authorList>
    </citation>
    <scope>NUCLEOTIDE SEQUENCE</scope>
    <source>
        <strain evidence="2">BDU141951</strain>
    </source>
</reference>
<feature type="domain" description="CAAX prenyl protease 2/Lysostaphin resistance protein A-like" evidence="1">
    <location>
        <begin position="134"/>
        <end position="228"/>
    </location>
</feature>
<protein>
    <submittedName>
        <fullName evidence="2">CPBP family intramembrane metalloprotease</fullName>
    </submittedName>
</protein>
<sequence length="283" mass="31438">MKPSKQVDQFRRLVSQLSSSSAPIRVIGFLVVLALVWLPIALPLYLWLGTTTSLSVMPLILLYGLFVVGLQIWGKRVHHHSKPLQAHGLVKSTQSWRELLTGIVLGVVSLGLLFGIEGWLGWLQWQAVPLVFWRILLEGFLVGLGVSLAEELVFRGWLLDELRYDWGFSRALWASSLVYAALHFIKPWQDILEELPSFPGLLLLGLVLGWARQRTKGRLGLAMGLHGGLVWGYYLVDVGDLASYTQVVPDWVTGINQNPLAGAVGFVFLSVIAALLRQPDGEI</sequence>
<dbReference type="GO" id="GO:0080120">
    <property type="term" value="P:CAAX-box protein maturation"/>
    <property type="evidence" value="ECO:0007669"/>
    <property type="project" value="UniProtKB-ARBA"/>
</dbReference>
<comment type="caution">
    <text evidence="2">The sequence shown here is derived from an EMBL/GenBank/DDBJ whole genome shotgun (WGS) entry which is preliminary data.</text>
</comment>